<reference evidence="1 2" key="1">
    <citation type="submission" date="2014-07" db="EMBL/GenBank/DDBJ databases">
        <title>Comparative genomic insights into amoeba endosymbionts belonging to the families of Holosporaceae and Candidatus Midichloriaceae within Rickettsiales.</title>
        <authorList>
            <person name="Wang Z."/>
            <person name="Wu M."/>
        </authorList>
    </citation>
    <scope>NUCLEOTIDE SEQUENCE [LARGE SCALE GENOMIC DNA]</scope>
    <source>
        <strain evidence="1">PRA3</strain>
    </source>
</reference>
<accession>A0A077B2H0</accession>
<dbReference type="AlphaFoldDB" id="A0A077B2H0"/>
<dbReference type="RefSeq" id="WP_038466436.1">
    <property type="nucleotide sequence ID" value="NZ_CP008941.1"/>
</dbReference>
<dbReference type="KEGG" id="paca:ID47_11335"/>
<dbReference type="Proteomes" id="UP000028926">
    <property type="component" value="Chromosome"/>
</dbReference>
<sequence length="110" mass="13113">MSLILRIIFDACTPEQSANLYSEILSKVYGLNKEFRREQFRPYWKIENSYESLFILDSANLVTIREIKEKLFPGSKYLQASEIIWDRNREPISNTSLMPEVRWIHLEVIE</sequence>
<gene>
    <name evidence="1" type="ORF">ID47_11335</name>
</gene>
<protein>
    <submittedName>
        <fullName evidence="1">Uncharacterized protein</fullName>
    </submittedName>
</protein>
<dbReference type="HOGENOM" id="CLU_2166415_0_0_5"/>
<name>A0A077B2H0_9PROT</name>
<evidence type="ECO:0000313" key="2">
    <source>
        <dbReference type="Proteomes" id="UP000028926"/>
    </source>
</evidence>
<organism evidence="1 2">
    <name type="scientific">Candidatus Odyssella acanthamoebae</name>
    <dbReference type="NCBI Taxonomy" id="91604"/>
    <lineage>
        <taxon>Bacteria</taxon>
        <taxon>Pseudomonadati</taxon>
        <taxon>Pseudomonadota</taxon>
        <taxon>Alphaproteobacteria</taxon>
        <taxon>Holosporales</taxon>
        <taxon>Candidatus Paracaedibacteraceae</taxon>
        <taxon>Candidatus Odyssella</taxon>
    </lineage>
</organism>
<proteinExistence type="predicted"/>
<keyword evidence="2" id="KW-1185">Reference proteome</keyword>
<dbReference type="STRING" id="91604.ID47_11335"/>
<dbReference type="EMBL" id="CP008941">
    <property type="protein sequence ID" value="AIK97195.1"/>
    <property type="molecule type" value="Genomic_DNA"/>
</dbReference>
<evidence type="ECO:0000313" key="1">
    <source>
        <dbReference type="EMBL" id="AIK97195.1"/>
    </source>
</evidence>